<evidence type="ECO:0000259" key="3">
    <source>
        <dbReference type="Pfam" id="PF00881"/>
    </source>
</evidence>
<gene>
    <name evidence="4" type="ORF">EXT02_01390</name>
</gene>
<feature type="domain" description="Nitroreductase" evidence="3">
    <location>
        <begin position="7"/>
        <end position="180"/>
    </location>
</feature>
<keyword evidence="2" id="KW-0560">Oxidoreductase</keyword>
<evidence type="ECO:0000256" key="1">
    <source>
        <dbReference type="ARBA" id="ARBA00007118"/>
    </source>
</evidence>
<organism evidence="4 5">
    <name type="scientific">'Catharanthus roseus' aster yellows phytoplasma</name>
    <dbReference type="NCBI Taxonomy" id="1193712"/>
    <lineage>
        <taxon>Bacteria</taxon>
        <taxon>Bacillati</taxon>
        <taxon>Mycoplasmatota</taxon>
        <taxon>Mollicutes</taxon>
        <taxon>Acholeplasmatales</taxon>
        <taxon>Acholeplasmataceae</taxon>
        <taxon>Candidatus Phytoplasma</taxon>
        <taxon>16SrI (Aster yellows group)</taxon>
    </lineage>
</organism>
<dbReference type="PANTHER" id="PTHR43673:SF10">
    <property type="entry name" value="NADH DEHYDROGENASE_NAD(P)H NITROREDUCTASE XCC3605-RELATED"/>
    <property type="match status" value="1"/>
</dbReference>
<evidence type="ECO:0000313" key="4">
    <source>
        <dbReference type="EMBL" id="QBF23846.1"/>
    </source>
</evidence>
<proteinExistence type="inferred from homology"/>
<comment type="similarity">
    <text evidence="1">Belongs to the nitroreductase family.</text>
</comment>
<dbReference type="GO" id="GO:0016491">
    <property type="term" value="F:oxidoreductase activity"/>
    <property type="evidence" value="ECO:0007669"/>
    <property type="project" value="UniProtKB-KW"/>
</dbReference>
<dbReference type="PANTHER" id="PTHR43673">
    <property type="entry name" value="NAD(P)H NITROREDUCTASE YDGI-RELATED"/>
    <property type="match status" value="1"/>
</dbReference>
<dbReference type="SUPFAM" id="SSF55469">
    <property type="entry name" value="FMN-dependent nitroreductase-like"/>
    <property type="match status" value="1"/>
</dbReference>
<keyword evidence="5" id="KW-1185">Reference proteome</keyword>
<dbReference type="Gene3D" id="3.40.109.10">
    <property type="entry name" value="NADH Oxidase"/>
    <property type="match status" value="1"/>
</dbReference>
<dbReference type="EMBL" id="CP035949">
    <property type="protein sequence ID" value="QBF23846.1"/>
    <property type="molecule type" value="Genomic_DNA"/>
</dbReference>
<reference evidence="4 5" key="1">
    <citation type="submission" date="2019-02" db="EMBL/GenBank/DDBJ databases">
        <title>Draft Genome Sequence of Maize Bushy Stunt-like Phytoplasma group 16SrI-B (Aster yellows) in South Africa.</title>
        <authorList>
            <person name="Coetzee B."/>
            <person name="Douglas-Smit N."/>
            <person name="Maree H.J."/>
            <person name="Burger J.T."/>
            <person name="Kruger K."/>
            <person name="Pietersen G."/>
        </authorList>
    </citation>
    <scope>NUCLEOTIDE SEQUENCE [LARGE SCALE GENOMIC DNA]</scope>
    <source>
        <strain evidence="4 5">De Villa</strain>
    </source>
</reference>
<dbReference type="InterPro" id="IPR000415">
    <property type="entry name" value="Nitroreductase-like"/>
</dbReference>
<protein>
    <submittedName>
        <fullName evidence="4">Nitroreductase family protein</fullName>
    </submittedName>
</protein>
<dbReference type="AlphaFoldDB" id="A0A4V0Z8Y1"/>
<name>A0A4V0Z8Y1_9MOLU</name>
<evidence type="ECO:0000256" key="2">
    <source>
        <dbReference type="ARBA" id="ARBA00023002"/>
    </source>
</evidence>
<accession>A0A4V0Z8Y1</accession>
<dbReference type="Pfam" id="PF00881">
    <property type="entry name" value="Nitroreductase"/>
    <property type="match status" value="1"/>
</dbReference>
<dbReference type="Proteomes" id="UP000289726">
    <property type="component" value="Chromosome"/>
</dbReference>
<dbReference type="InterPro" id="IPR029479">
    <property type="entry name" value="Nitroreductase"/>
</dbReference>
<dbReference type="RefSeq" id="WP_130427641.1">
    <property type="nucleotide sequence ID" value="NZ_CP035949.1"/>
</dbReference>
<evidence type="ECO:0000313" key="5">
    <source>
        <dbReference type="Proteomes" id="UP000289726"/>
    </source>
</evidence>
<sequence>MDFLKIKSVRQFCANHEIPNDILEAILATVFQAPSAFNLQPWRFFVFKGEKSKQKIAPFLYGNKTQLETCSTMILLCCDAQKSALAEKIYQQEVLQKQISDATKLQVITKIEDYYKQISQAKLQNELFLEGGIGALQLMLAAKKYDYDVCPMGGFNAKKINEGLNIDVRYLPVLLVAIGKSKEKPKNKAFRMDCKDFTFWM</sequence>